<organism evidence="5 6">
    <name type="scientific">Leptobrachium leishanense</name>
    <name type="common">Leishan spiny toad</name>
    <dbReference type="NCBI Taxonomy" id="445787"/>
    <lineage>
        <taxon>Eukaryota</taxon>
        <taxon>Metazoa</taxon>
        <taxon>Chordata</taxon>
        <taxon>Craniata</taxon>
        <taxon>Vertebrata</taxon>
        <taxon>Euteleostomi</taxon>
        <taxon>Amphibia</taxon>
        <taxon>Batrachia</taxon>
        <taxon>Anura</taxon>
        <taxon>Pelobatoidea</taxon>
        <taxon>Megophryidae</taxon>
        <taxon>Leptobrachium</taxon>
    </lineage>
</organism>
<keyword evidence="2" id="KW-0234">DNA repair</keyword>
<dbReference type="Pfam" id="PF12826">
    <property type="entry name" value="HHH_2"/>
    <property type="match status" value="1"/>
</dbReference>
<evidence type="ECO:0000259" key="3">
    <source>
        <dbReference type="Pfam" id="PF12826"/>
    </source>
</evidence>
<dbReference type="SUPFAM" id="SSF47781">
    <property type="entry name" value="RuvA domain 2-like"/>
    <property type="match status" value="1"/>
</dbReference>
<keyword evidence="1" id="KW-0227">DNA damage</keyword>
<evidence type="ECO:0000313" key="6">
    <source>
        <dbReference type="Proteomes" id="UP000694569"/>
    </source>
</evidence>
<dbReference type="GO" id="GO:0043240">
    <property type="term" value="C:Fanconi anaemia nuclear complex"/>
    <property type="evidence" value="ECO:0007669"/>
    <property type="project" value="InterPro"/>
</dbReference>
<dbReference type="Gene3D" id="1.10.150.20">
    <property type="entry name" value="5' to 3' exonuclease, C-terminal subdomain"/>
    <property type="match status" value="1"/>
</dbReference>
<evidence type="ECO:0000256" key="2">
    <source>
        <dbReference type="ARBA" id="ARBA00023204"/>
    </source>
</evidence>
<dbReference type="Ensembl" id="ENSLLET00000015074.1">
    <property type="protein sequence ID" value="ENSLLEP00000014508.1"/>
    <property type="gene ID" value="ENSLLEG00000009186.1"/>
</dbReference>
<reference evidence="5" key="1">
    <citation type="submission" date="2025-08" db="UniProtKB">
        <authorList>
            <consortium name="Ensembl"/>
        </authorList>
    </citation>
    <scope>IDENTIFICATION</scope>
</reference>
<dbReference type="GeneTree" id="ENSGT00390000009456"/>
<evidence type="ECO:0000256" key="1">
    <source>
        <dbReference type="ARBA" id="ARBA00022763"/>
    </source>
</evidence>
<dbReference type="Gene3D" id="3.40.50.10130">
    <property type="match status" value="1"/>
</dbReference>
<dbReference type="PANTHER" id="PTHR31786">
    <property type="entry name" value="FANCONI ANEMIA CORE COMPLEX-ASSOCIATED PROTEIN 24"/>
    <property type="match status" value="1"/>
</dbReference>
<evidence type="ECO:0000313" key="5">
    <source>
        <dbReference type="Ensembl" id="ENSLLEP00000014508.1"/>
    </source>
</evidence>
<dbReference type="InterPro" id="IPR040646">
    <property type="entry name" value="PND"/>
</dbReference>
<dbReference type="InterPro" id="IPR026985">
    <property type="entry name" value="FAAP24"/>
</dbReference>
<dbReference type="InterPro" id="IPR041663">
    <property type="entry name" value="DisA/LigA_HHH"/>
</dbReference>
<dbReference type="AlphaFoldDB" id="A0A8C5MIA7"/>
<dbReference type="InterPro" id="IPR010994">
    <property type="entry name" value="RuvA_2-like"/>
</dbReference>
<keyword evidence="6" id="KW-1185">Reference proteome</keyword>
<dbReference type="CDD" id="cd20076">
    <property type="entry name" value="XPF_nuclease_FAAP24"/>
    <property type="match status" value="1"/>
</dbReference>
<accession>A0A8C5MIA7</accession>
<protein>
    <submittedName>
        <fullName evidence="5">FA core complex associated protein 24</fullName>
    </submittedName>
</protein>
<dbReference type="Proteomes" id="UP000694569">
    <property type="component" value="Unplaced"/>
</dbReference>
<dbReference type="PANTHER" id="PTHR31786:SF2">
    <property type="entry name" value="FANCONI ANEMIA CORE COMPLEX-ASSOCIATED PROTEIN 24"/>
    <property type="match status" value="1"/>
</dbReference>
<gene>
    <name evidence="5" type="primary">FAAP24</name>
</gene>
<sequence>MLNPTTPVRAGASAVPYGHAIGSEKWRGTELAHLLQGKIRLLFEDGLGLVDFHIANRTCILYISEADIVAGNAFKRRLVQFRKACNLKGIVIVEKTRLSDQYLPPVQTFVVLELGMVLLPVANKSEAAQLLINLVLERSKERTSNPFIGKKSCQFSSTNILSTVQTIPGVGKVTALQLLQHFPSIHQLANASHSQLEAVVGHGTASNVHAFFTRT</sequence>
<evidence type="ECO:0000259" key="4">
    <source>
        <dbReference type="Pfam" id="PF17949"/>
    </source>
</evidence>
<feature type="domain" description="Fanconi anemia core complex-associated protein 24 pseudonuclease" evidence="4">
    <location>
        <begin position="14"/>
        <end position="135"/>
    </location>
</feature>
<name>A0A8C5MIA7_9ANUR</name>
<feature type="domain" description="DisA/LigA helix-hairpin-helix motif" evidence="3">
    <location>
        <begin position="167"/>
        <end position="213"/>
    </location>
</feature>
<reference evidence="5" key="2">
    <citation type="submission" date="2025-09" db="UniProtKB">
        <authorList>
            <consortium name="Ensembl"/>
        </authorList>
    </citation>
    <scope>IDENTIFICATION</scope>
</reference>
<proteinExistence type="predicted"/>
<dbReference type="GO" id="GO:0036297">
    <property type="term" value="P:interstrand cross-link repair"/>
    <property type="evidence" value="ECO:0007669"/>
    <property type="project" value="InterPro"/>
</dbReference>
<dbReference type="Pfam" id="PF17949">
    <property type="entry name" value="PND"/>
    <property type="match status" value="1"/>
</dbReference>
<dbReference type="OrthoDB" id="5975714at2759"/>
<dbReference type="GO" id="GO:0003682">
    <property type="term" value="F:chromatin binding"/>
    <property type="evidence" value="ECO:0007669"/>
    <property type="project" value="TreeGrafter"/>
</dbReference>